<dbReference type="AlphaFoldDB" id="A0A1L3GGF4"/>
<dbReference type="InterPro" id="IPR032772">
    <property type="entry name" value="PGA_deacetylase_PgaB_C"/>
</dbReference>
<dbReference type="PANTHER" id="PTHR43405:SF1">
    <property type="entry name" value="GLYCOSYL HYDROLASE DIGH"/>
    <property type="match status" value="1"/>
</dbReference>
<sequence length="395" mass="43364">MRCSRRAVRWMLVAGLLLSTALQCGAAQHIRAAQVSYLASRNFPEVAAEFARMRRMGLDTVILRVFQRPGDRFYAFIEPQAPAGVYFATDGAPVVADALGALTELAHAAGLKVFAWMTTLSTPLSGNEEWKGRRYDPGSGCIIPCEALDPFNPEVHQRLAALFRDLARYPIDGVLLQDDLVLRQTEGFSRAALSASLKDTGRFYLPGELFAETVRGPDGKVRVGRLGPAFSEWAVWKNRHLLGLAEHLRSAAQEVRPGLPFALNLPYEVLTSPRHGLAWFSQDYAQALKSGFEYVAIMAYHRQMSAELSLPVAAAIAKVSELAQAGVRDLLNPAGLLLKLQARDFVSSQDVSPDELRQVVRAVAPAGPVSLAFFPYHSSLGLMPEEMALSWTEEE</sequence>
<dbReference type="PANTHER" id="PTHR43405">
    <property type="entry name" value="GLYCOSYL HYDROLASE DIGH"/>
    <property type="match status" value="1"/>
</dbReference>
<keyword evidence="4" id="KW-1185">Reference proteome</keyword>
<dbReference type="InterPro" id="IPR017853">
    <property type="entry name" value="GH"/>
</dbReference>
<evidence type="ECO:0000313" key="3">
    <source>
        <dbReference type="EMBL" id="APG25006.1"/>
    </source>
</evidence>
<dbReference type="Gene3D" id="3.20.20.80">
    <property type="entry name" value="Glycosidases"/>
    <property type="match status" value="1"/>
</dbReference>
<dbReference type="RefSeq" id="WP_072286855.1">
    <property type="nucleotide sequence ID" value="NZ_CP015455.1"/>
</dbReference>
<protein>
    <recommendedName>
        <fullName evidence="2">Poly-beta-1,6-N-acetyl-D-glucosamine N-deacetylase PgaB C-terminal domain-containing protein</fullName>
    </recommendedName>
</protein>
<dbReference type="KEGG" id="pace:A6070_02200"/>
<accession>A0A1L3GGF4</accession>
<feature type="chain" id="PRO_5013109119" description="Poly-beta-1,6-N-acetyl-D-glucosamine N-deacetylase PgaB C-terminal domain-containing protein" evidence="1">
    <location>
        <begin position="27"/>
        <end position="395"/>
    </location>
</feature>
<dbReference type="InterPro" id="IPR052177">
    <property type="entry name" value="Divisome_Glycosyl_Hydrolase"/>
</dbReference>
<keyword evidence="1" id="KW-0732">Signal</keyword>
<evidence type="ECO:0000259" key="2">
    <source>
        <dbReference type="Pfam" id="PF14883"/>
    </source>
</evidence>
<dbReference type="EMBL" id="CP015518">
    <property type="protein sequence ID" value="APG25006.1"/>
    <property type="molecule type" value="Genomic_DNA"/>
</dbReference>
<proteinExistence type="predicted"/>
<dbReference type="Proteomes" id="UP000182264">
    <property type="component" value="Chromosome"/>
</dbReference>
<feature type="signal peptide" evidence="1">
    <location>
        <begin position="1"/>
        <end position="26"/>
    </location>
</feature>
<evidence type="ECO:0000313" key="4">
    <source>
        <dbReference type="Proteomes" id="UP000182264"/>
    </source>
</evidence>
<gene>
    <name evidence="3" type="ORF">A7E75_08240</name>
</gene>
<dbReference type="SUPFAM" id="SSF51445">
    <property type="entry name" value="(Trans)glycosidases"/>
    <property type="match status" value="1"/>
</dbReference>
<dbReference type="Pfam" id="PF14883">
    <property type="entry name" value="GHL13"/>
    <property type="match status" value="1"/>
</dbReference>
<name>A0A1L3GGF4_SYNAC</name>
<dbReference type="OrthoDB" id="9773203at2"/>
<feature type="domain" description="Poly-beta-1,6-N-acetyl-D-glucosamine N-deacetylase PgaB C-terminal" evidence="2">
    <location>
        <begin position="51"/>
        <end position="374"/>
    </location>
</feature>
<reference evidence="3 4" key="1">
    <citation type="journal article" date="2017" name="Genome Announc.">
        <title>Complete Genome Sequences of Two Acetylene-Fermenting Pelobacter acetylenicus Strains.</title>
        <authorList>
            <person name="Sutton J.M."/>
            <person name="Baesman S.M."/>
            <person name="Fierst J.L."/>
            <person name="Poret-Peterson A.T."/>
            <person name="Oremland R.S."/>
            <person name="Dunlap D.S."/>
            <person name="Akob D.M."/>
        </authorList>
    </citation>
    <scope>NUCLEOTIDE SEQUENCE [LARGE SCALE GENOMIC DNA]</scope>
    <source>
        <strain evidence="3 4">DSM 3247</strain>
    </source>
</reference>
<organism evidence="3 4">
    <name type="scientific">Syntrophotalea acetylenica</name>
    <name type="common">Pelobacter acetylenicus</name>
    <dbReference type="NCBI Taxonomy" id="29542"/>
    <lineage>
        <taxon>Bacteria</taxon>
        <taxon>Pseudomonadati</taxon>
        <taxon>Thermodesulfobacteriota</taxon>
        <taxon>Desulfuromonadia</taxon>
        <taxon>Desulfuromonadales</taxon>
        <taxon>Syntrophotaleaceae</taxon>
        <taxon>Syntrophotalea</taxon>
    </lineage>
</organism>
<dbReference type="STRING" id="29542.A6070_02200"/>
<evidence type="ECO:0000256" key="1">
    <source>
        <dbReference type="SAM" id="SignalP"/>
    </source>
</evidence>